<dbReference type="PANTHER" id="PTHR10961">
    <property type="entry name" value="PEROXISOMAL SARCOSINE OXIDASE"/>
    <property type="match status" value="1"/>
</dbReference>
<organism evidence="6 9">
    <name type="scientific">Methylopila capsulata</name>
    <dbReference type="NCBI Taxonomy" id="61654"/>
    <lineage>
        <taxon>Bacteria</taxon>
        <taxon>Pseudomonadati</taxon>
        <taxon>Pseudomonadota</taxon>
        <taxon>Alphaproteobacteria</taxon>
        <taxon>Hyphomicrobiales</taxon>
        <taxon>Methylopilaceae</taxon>
        <taxon>Methylopila</taxon>
    </lineage>
</organism>
<name>A0A9W6IUI0_9HYPH</name>
<dbReference type="Proteomes" id="UP001143400">
    <property type="component" value="Unassembled WGS sequence"/>
</dbReference>
<dbReference type="EMBL" id="BSFF01000002">
    <property type="protein sequence ID" value="GLK55535.1"/>
    <property type="molecule type" value="Genomic_DNA"/>
</dbReference>
<dbReference type="AlphaFoldDB" id="A0A9W6IUI0"/>
<dbReference type="InterPro" id="IPR045170">
    <property type="entry name" value="MTOX"/>
</dbReference>
<dbReference type="GO" id="GO:0008115">
    <property type="term" value="F:sarcosine oxidase activity"/>
    <property type="evidence" value="ECO:0007669"/>
    <property type="project" value="UniProtKB-EC"/>
</dbReference>
<evidence type="ECO:0000313" key="7">
    <source>
        <dbReference type="EMBL" id="MBM7850242.1"/>
    </source>
</evidence>
<dbReference type="GO" id="GO:0050660">
    <property type="term" value="F:flavin adenine dinucleotide binding"/>
    <property type="evidence" value="ECO:0007669"/>
    <property type="project" value="InterPro"/>
</dbReference>
<evidence type="ECO:0000313" key="6">
    <source>
        <dbReference type="EMBL" id="GLK55535.1"/>
    </source>
</evidence>
<sequence length="401" mass="42255">MTDIYASPPPGTPERVQVAVVGLGAMGAAALYQLAKLGTDVIGIDRFAPPHTLGSSHGETRITRQAVGEGAAYAPLVLASHRIWRELETETGESLLEACGVLVIAPGSGGSSHHGKPDFVARSIATAEEFGIPHEVLDGAAARRRFPQFEGLAGDEKVYYEPGGGYVRPERCIAAQLARAVALGARTRLDTEVTSIRQEGDVVRITTAGGDVLADQVVVSAGAWTAPLLGAPFDRLLTVNRQALHWFRLIRPTDYGPGAPVFIWMHGSGDEEYLYGFPPLPGDDRLKVATEQYGVATTAEAIDRTVAASESAAMHRTHVAGRLAGVTTEVANAAACLYTVTPDNGFIIDRHPRQDRVMVVSACSGHGFKHSAGIGQAVAESVVGAPSGFDLTPFSLARFGA</sequence>
<proteinExistence type="predicted"/>
<dbReference type="SUPFAM" id="SSF51905">
    <property type="entry name" value="FAD/NAD(P)-binding domain"/>
    <property type="match status" value="1"/>
</dbReference>
<keyword evidence="4 7" id="KW-0560">Oxidoreductase</keyword>
<comment type="cofactor">
    <cofactor evidence="1">
        <name>FAD</name>
        <dbReference type="ChEBI" id="CHEBI:57692"/>
    </cofactor>
</comment>
<reference evidence="6" key="3">
    <citation type="submission" date="2023-01" db="EMBL/GenBank/DDBJ databases">
        <authorList>
            <person name="Sun Q."/>
            <person name="Evtushenko L."/>
        </authorList>
    </citation>
    <scope>NUCLEOTIDE SEQUENCE</scope>
    <source>
        <strain evidence="6">VKM B-1606</strain>
    </source>
</reference>
<keyword evidence="2" id="KW-0285">Flavoprotein</keyword>
<gene>
    <name evidence="6" type="ORF">GCM10008170_15540</name>
    <name evidence="7" type="ORF">JOD31_000454</name>
</gene>
<dbReference type="InterPro" id="IPR006076">
    <property type="entry name" value="FAD-dep_OxRdtase"/>
</dbReference>
<dbReference type="NCBIfam" id="NF008425">
    <property type="entry name" value="PRK11259.1"/>
    <property type="match status" value="1"/>
</dbReference>
<evidence type="ECO:0000256" key="1">
    <source>
        <dbReference type="ARBA" id="ARBA00001974"/>
    </source>
</evidence>
<comment type="caution">
    <text evidence="6">The sequence shown here is derived from an EMBL/GenBank/DDBJ whole genome shotgun (WGS) entry which is preliminary data.</text>
</comment>
<dbReference type="Pfam" id="PF01266">
    <property type="entry name" value="DAO"/>
    <property type="match status" value="1"/>
</dbReference>
<evidence type="ECO:0000256" key="3">
    <source>
        <dbReference type="ARBA" id="ARBA00022827"/>
    </source>
</evidence>
<dbReference type="EMBL" id="JAFBCY010000001">
    <property type="protein sequence ID" value="MBM7850242.1"/>
    <property type="molecule type" value="Genomic_DNA"/>
</dbReference>
<keyword evidence="8" id="KW-1185">Reference proteome</keyword>
<feature type="domain" description="FAD dependent oxidoreductase" evidence="5">
    <location>
        <begin position="18"/>
        <end position="380"/>
    </location>
</feature>
<dbReference type="RefSeq" id="WP_204948691.1">
    <property type="nucleotide sequence ID" value="NZ_BSFF01000002.1"/>
</dbReference>
<dbReference type="Proteomes" id="UP000758856">
    <property type="component" value="Unassembled WGS sequence"/>
</dbReference>
<dbReference type="Gene3D" id="3.50.50.60">
    <property type="entry name" value="FAD/NAD(P)-binding domain"/>
    <property type="match status" value="1"/>
</dbReference>
<protein>
    <submittedName>
        <fullName evidence="6">Sarcosine oxidase</fullName>
        <ecNumber evidence="7">1.5.3.1</ecNumber>
    </submittedName>
</protein>
<dbReference type="InterPro" id="IPR036188">
    <property type="entry name" value="FAD/NAD-bd_sf"/>
</dbReference>
<evidence type="ECO:0000256" key="2">
    <source>
        <dbReference type="ARBA" id="ARBA00022630"/>
    </source>
</evidence>
<evidence type="ECO:0000259" key="5">
    <source>
        <dbReference type="Pfam" id="PF01266"/>
    </source>
</evidence>
<dbReference type="Gene3D" id="3.30.9.10">
    <property type="entry name" value="D-Amino Acid Oxidase, subunit A, domain 2"/>
    <property type="match status" value="1"/>
</dbReference>
<reference evidence="7 8" key="2">
    <citation type="submission" date="2021-01" db="EMBL/GenBank/DDBJ databases">
        <title>Genomic Encyclopedia of Type Strains, Phase IV (KMG-IV): sequencing the most valuable type-strain genomes for metagenomic binning, comparative biology and taxonomic classification.</title>
        <authorList>
            <person name="Goeker M."/>
        </authorList>
    </citation>
    <scope>NUCLEOTIDE SEQUENCE [LARGE SCALE GENOMIC DNA]</scope>
    <source>
        <strain evidence="7 8">DSM 6130</strain>
    </source>
</reference>
<accession>A0A9W6IUI0</accession>
<reference evidence="6" key="1">
    <citation type="journal article" date="2014" name="Int. J. Syst. Evol. Microbiol.">
        <title>Complete genome sequence of Corynebacterium casei LMG S-19264T (=DSM 44701T), isolated from a smear-ripened cheese.</title>
        <authorList>
            <consortium name="US DOE Joint Genome Institute (JGI-PGF)"/>
            <person name="Walter F."/>
            <person name="Albersmeier A."/>
            <person name="Kalinowski J."/>
            <person name="Ruckert C."/>
        </authorList>
    </citation>
    <scope>NUCLEOTIDE SEQUENCE</scope>
    <source>
        <strain evidence="6">VKM B-1606</strain>
    </source>
</reference>
<evidence type="ECO:0000256" key="4">
    <source>
        <dbReference type="ARBA" id="ARBA00023002"/>
    </source>
</evidence>
<keyword evidence="3" id="KW-0274">FAD</keyword>
<dbReference type="PANTHER" id="PTHR10961:SF7">
    <property type="entry name" value="FAD DEPENDENT OXIDOREDUCTASE DOMAIN-CONTAINING PROTEIN"/>
    <property type="match status" value="1"/>
</dbReference>
<dbReference type="SUPFAM" id="SSF54373">
    <property type="entry name" value="FAD-linked reductases, C-terminal domain"/>
    <property type="match status" value="1"/>
</dbReference>
<evidence type="ECO:0000313" key="9">
    <source>
        <dbReference type="Proteomes" id="UP001143400"/>
    </source>
</evidence>
<dbReference type="EC" id="1.5.3.1" evidence="7"/>
<evidence type="ECO:0000313" key="8">
    <source>
        <dbReference type="Proteomes" id="UP000758856"/>
    </source>
</evidence>